<comment type="caution">
    <text evidence="3">The sequence shown here is derived from an EMBL/GenBank/DDBJ whole genome shotgun (WGS) entry which is preliminary data.</text>
</comment>
<evidence type="ECO:0000256" key="1">
    <source>
        <dbReference type="SAM" id="MobiDB-lite"/>
    </source>
</evidence>
<evidence type="ECO:0000256" key="2">
    <source>
        <dbReference type="SAM" id="Phobius"/>
    </source>
</evidence>
<protein>
    <submittedName>
        <fullName evidence="3">Uncharacterized protein</fullName>
    </submittedName>
</protein>
<keyword evidence="2" id="KW-0812">Transmembrane</keyword>
<gene>
    <name evidence="3" type="ORF">INT44_005964</name>
</gene>
<dbReference type="AlphaFoldDB" id="A0A8H7Q077"/>
<feature type="region of interest" description="Disordered" evidence="1">
    <location>
        <begin position="148"/>
        <end position="211"/>
    </location>
</feature>
<evidence type="ECO:0000313" key="3">
    <source>
        <dbReference type="EMBL" id="KAG2182983.1"/>
    </source>
</evidence>
<feature type="compositionally biased region" description="Low complexity" evidence="1">
    <location>
        <begin position="169"/>
        <end position="180"/>
    </location>
</feature>
<sequence>MLTEANAWTNLTLYEPEVPNGMFGLHRFFRACSSSARKMISVATVFNRKHVYQETGWDHPIFKPAVAVACNTITVNAQLTFKSGLNFAVSHKPILIAATSLASIIVFTLFIIFFRCCFRSRNSEYRPLLPSGGSSLVRRSSTFYQFNRSVPGSRRKPSLTERPWPNAKTLSSNTSPSTSSQLRPQHDDDANVSQDVDTPPPPNDYKAIKWDERRKELLKKYGKSPDR</sequence>
<reference evidence="3" key="1">
    <citation type="submission" date="2020-12" db="EMBL/GenBank/DDBJ databases">
        <title>Metabolic potential, ecology and presence of endohyphal bacteria is reflected in genomic diversity of Mucoromycotina.</title>
        <authorList>
            <person name="Muszewska A."/>
            <person name="Okrasinska A."/>
            <person name="Steczkiewicz K."/>
            <person name="Drgas O."/>
            <person name="Orlowska M."/>
            <person name="Perlinska-Lenart U."/>
            <person name="Aleksandrzak-Piekarczyk T."/>
            <person name="Szatraj K."/>
            <person name="Zielenkiewicz U."/>
            <person name="Pilsyk S."/>
            <person name="Malc E."/>
            <person name="Mieczkowski P."/>
            <person name="Kruszewska J.S."/>
            <person name="Biernat P."/>
            <person name="Pawlowska J."/>
        </authorList>
    </citation>
    <scope>NUCLEOTIDE SEQUENCE</scope>
    <source>
        <strain evidence="3">WA0000051536</strain>
    </source>
</reference>
<dbReference type="EMBL" id="JAEPRA010000007">
    <property type="protein sequence ID" value="KAG2182983.1"/>
    <property type="molecule type" value="Genomic_DNA"/>
</dbReference>
<feature type="transmembrane region" description="Helical" evidence="2">
    <location>
        <begin position="94"/>
        <end position="118"/>
    </location>
</feature>
<keyword evidence="2" id="KW-1133">Transmembrane helix</keyword>
<dbReference type="OrthoDB" id="2290908at2759"/>
<name>A0A8H7Q077_9FUNG</name>
<keyword evidence="2" id="KW-0472">Membrane</keyword>
<dbReference type="Proteomes" id="UP000612746">
    <property type="component" value="Unassembled WGS sequence"/>
</dbReference>
<evidence type="ECO:0000313" key="4">
    <source>
        <dbReference type="Proteomes" id="UP000612746"/>
    </source>
</evidence>
<proteinExistence type="predicted"/>
<keyword evidence="4" id="KW-1185">Reference proteome</keyword>
<accession>A0A8H7Q077</accession>
<organism evidence="3 4">
    <name type="scientific">Umbelopsis vinacea</name>
    <dbReference type="NCBI Taxonomy" id="44442"/>
    <lineage>
        <taxon>Eukaryota</taxon>
        <taxon>Fungi</taxon>
        <taxon>Fungi incertae sedis</taxon>
        <taxon>Mucoromycota</taxon>
        <taxon>Mucoromycotina</taxon>
        <taxon>Umbelopsidomycetes</taxon>
        <taxon>Umbelopsidales</taxon>
        <taxon>Umbelopsidaceae</taxon>
        <taxon>Umbelopsis</taxon>
    </lineage>
</organism>